<dbReference type="PANTHER" id="PTHR43178:SF14">
    <property type="entry name" value="LIPOAMIDE ACYLTRANSFERASE COMPONENT OF BRANCHED-CHAIN ALPHA-KETO ACID DEHYDROGENASE COMPLEX, MITOCHONDRIAL"/>
    <property type="match status" value="1"/>
</dbReference>
<accession>A0A445ELQ6</accession>
<dbReference type="GO" id="GO:0031405">
    <property type="term" value="F:lipoic acid binding"/>
    <property type="evidence" value="ECO:0007669"/>
    <property type="project" value="TreeGrafter"/>
</dbReference>
<dbReference type="Proteomes" id="UP000289738">
    <property type="component" value="Chromosome A01"/>
</dbReference>
<gene>
    <name evidence="6" type="ORF">Ahy_A01g000985</name>
</gene>
<comment type="cofactor">
    <cofactor evidence="1">
        <name>(R)-lipoate</name>
        <dbReference type="ChEBI" id="CHEBI:83088"/>
    </cofactor>
</comment>
<evidence type="ECO:0000259" key="5">
    <source>
        <dbReference type="Pfam" id="PF00198"/>
    </source>
</evidence>
<feature type="region of interest" description="Disordered" evidence="4">
    <location>
        <begin position="219"/>
        <end position="240"/>
    </location>
</feature>
<keyword evidence="7" id="KW-1185">Reference proteome</keyword>
<reference evidence="6 7" key="1">
    <citation type="submission" date="2019-01" db="EMBL/GenBank/DDBJ databases">
        <title>Sequencing of cultivated peanut Arachis hypogaea provides insights into genome evolution and oil improvement.</title>
        <authorList>
            <person name="Chen X."/>
        </authorList>
    </citation>
    <scope>NUCLEOTIDE SEQUENCE [LARGE SCALE GENOMIC DNA]</scope>
    <source>
        <strain evidence="7">cv. Fuhuasheng</strain>
        <tissue evidence="6">Leaves</tissue>
    </source>
</reference>
<keyword evidence="3" id="KW-0012">Acyltransferase</keyword>
<dbReference type="SUPFAM" id="SSF52777">
    <property type="entry name" value="CoA-dependent acyltransferases"/>
    <property type="match status" value="1"/>
</dbReference>
<evidence type="ECO:0000313" key="7">
    <source>
        <dbReference type="Proteomes" id="UP000289738"/>
    </source>
</evidence>
<evidence type="ECO:0000256" key="2">
    <source>
        <dbReference type="ARBA" id="ARBA00022679"/>
    </source>
</evidence>
<sequence length="283" mass="31159">MLTRISQISQEALDLRSPGSPSSSLPGLLCSAALTSLTLTPSLLLPLLFILQLMFISMHCFSTQPALELPAGKIVDVPLAQTGEGIVECELLKWHVQEGIPKSNVKSMSLAAKVPHFHYVDEINCNALVELKTAFQRINPYPDVKHTFLPILVKSLSMALTKYPSLNSCFKEDSMEVIFKGSDNIEVAMATPNGLVVPNIKNVQSLSILQRPASRRRSRARAAVEGAGPSSSSAPAGASTAAAPQPMYLLVQRLFRYMERSKRQIMRRLDRIDQIYFDAYGYP</sequence>
<comment type="caution">
    <text evidence="6">The sequence shown here is derived from an EMBL/GenBank/DDBJ whole genome shotgun (WGS) entry which is preliminary data.</text>
</comment>
<keyword evidence="2" id="KW-0808">Transferase</keyword>
<feature type="compositionally biased region" description="Low complexity" evidence="4">
    <location>
        <begin position="221"/>
        <end position="240"/>
    </location>
</feature>
<dbReference type="EMBL" id="SDMP01000001">
    <property type="protein sequence ID" value="RYR76399.1"/>
    <property type="molecule type" value="Genomic_DNA"/>
</dbReference>
<dbReference type="InterPro" id="IPR001078">
    <property type="entry name" value="2-oxoacid_DH_actylTfrase"/>
</dbReference>
<dbReference type="Pfam" id="PF00198">
    <property type="entry name" value="2-oxoacid_dh"/>
    <property type="match status" value="1"/>
</dbReference>
<proteinExistence type="predicted"/>
<dbReference type="GO" id="GO:0016407">
    <property type="term" value="F:acetyltransferase activity"/>
    <property type="evidence" value="ECO:0007669"/>
    <property type="project" value="TreeGrafter"/>
</dbReference>
<evidence type="ECO:0000256" key="1">
    <source>
        <dbReference type="ARBA" id="ARBA00001938"/>
    </source>
</evidence>
<feature type="domain" description="2-oxoacid dehydrogenase acyltransferase catalytic" evidence="5">
    <location>
        <begin position="100"/>
        <end position="211"/>
    </location>
</feature>
<dbReference type="PANTHER" id="PTHR43178">
    <property type="entry name" value="DIHYDROLIPOAMIDE ACETYLTRANSFERASE COMPONENT OF PYRUVATE DEHYDROGENASE COMPLEX"/>
    <property type="match status" value="1"/>
</dbReference>
<evidence type="ECO:0000256" key="3">
    <source>
        <dbReference type="ARBA" id="ARBA00023315"/>
    </source>
</evidence>
<dbReference type="InterPro" id="IPR050743">
    <property type="entry name" value="2-oxoacid_DH_E2_comp"/>
</dbReference>
<name>A0A445ELQ6_ARAHY</name>
<organism evidence="6 7">
    <name type="scientific">Arachis hypogaea</name>
    <name type="common">Peanut</name>
    <dbReference type="NCBI Taxonomy" id="3818"/>
    <lineage>
        <taxon>Eukaryota</taxon>
        <taxon>Viridiplantae</taxon>
        <taxon>Streptophyta</taxon>
        <taxon>Embryophyta</taxon>
        <taxon>Tracheophyta</taxon>
        <taxon>Spermatophyta</taxon>
        <taxon>Magnoliopsida</taxon>
        <taxon>eudicotyledons</taxon>
        <taxon>Gunneridae</taxon>
        <taxon>Pentapetalae</taxon>
        <taxon>rosids</taxon>
        <taxon>fabids</taxon>
        <taxon>Fabales</taxon>
        <taxon>Fabaceae</taxon>
        <taxon>Papilionoideae</taxon>
        <taxon>50 kb inversion clade</taxon>
        <taxon>dalbergioids sensu lato</taxon>
        <taxon>Dalbergieae</taxon>
        <taxon>Pterocarpus clade</taxon>
        <taxon>Arachis</taxon>
    </lineage>
</organism>
<evidence type="ECO:0000313" key="6">
    <source>
        <dbReference type="EMBL" id="RYR76399.1"/>
    </source>
</evidence>
<protein>
    <recommendedName>
        <fullName evidence="5">2-oxoacid dehydrogenase acyltransferase catalytic domain-containing protein</fullName>
    </recommendedName>
</protein>
<evidence type="ECO:0000256" key="4">
    <source>
        <dbReference type="SAM" id="MobiDB-lite"/>
    </source>
</evidence>
<dbReference type="InterPro" id="IPR023213">
    <property type="entry name" value="CAT-like_dom_sf"/>
</dbReference>
<dbReference type="AlphaFoldDB" id="A0A445ELQ6"/>
<dbReference type="GO" id="GO:0005739">
    <property type="term" value="C:mitochondrion"/>
    <property type="evidence" value="ECO:0007669"/>
    <property type="project" value="TreeGrafter"/>
</dbReference>
<dbReference type="STRING" id="3818.A0A445ELQ6"/>
<dbReference type="Gene3D" id="3.30.559.10">
    <property type="entry name" value="Chloramphenicol acetyltransferase-like domain"/>
    <property type="match status" value="1"/>
</dbReference>